<gene>
    <name evidence="1" type="ORF">AMORRO_LOCUS2695</name>
</gene>
<dbReference type="OrthoDB" id="10044727at2759"/>
<evidence type="ECO:0000313" key="1">
    <source>
        <dbReference type="EMBL" id="CAG8489239.1"/>
    </source>
</evidence>
<reference evidence="1" key="1">
    <citation type="submission" date="2021-06" db="EMBL/GenBank/DDBJ databases">
        <authorList>
            <person name="Kallberg Y."/>
            <person name="Tangrot J."/>
            <person name="Rosling A."/>
        </authorList>
    </citation>
    <scope>NUCLEOTIDE SEQUENCE</scope>
    <source>
        <strain evidence="1">CL551</strain>
    </source>
</reference>
<dbReference type="AlphaFoldDB" id="A0A9N8ZD19"/>
<sequence length="121" mass="13773">MGLTIVINNKYQIIVGIVAVTKIVMGIGDKNQTITETTIDTTNPNNEGDFYITEAVTNIQKKFACRLWRYMDAYNRGLEGKVSEWAVSKFKSHRQLPENIERIIEIEYGKVKMGGNEQSNK</sequence>
<name>A0A9N8ZD19_9GLOM</name>
<organism evidence="1 2">
    <name type="scientific">Acaulospora morrowiae</name>
    <dbReference type="NCBI Taxonomy" id="94023"/>
    <lineage>
        <taxon>Eukaryota</taxon>
        <taxon>Fungi</taxon>
        <taxon>Fungi incertae sedis</taxon>
        <taxon>Mucoromycota</taxon>
        <taxon>Glomeromycotina</taxon>
        <taxon>Glomeromycetes</taxon>
        <taxon>Diversisporales</taxon>
        <taxon>Acaulosporaceae</taxon>
        <taxon>Acaulospora</taxon>
    </lineage>
</organism>
<accession>A0A9N8ZD19</accession>
<evidence type="ECO:0000313" key="2">
    <source>
        <dbReference type="Proteomes" id="UP000789342"/>
    </source>
</evidence>
<protein>
    <submittedName>
        <fullName evidence="1">5626_t:CDS:1</fullName>
    </submittedName>
</protein>
<dbReference type="EMBL" id="CAJVPV010001185">
    <property type="protein sequence ID" value="CAG8489239.1"/>
    <property type="molecule type" value="Genomic_DNA"/>
</dbReference>
<comment type="caution">
    <text evidence="1">The sequence shown here is derived from an EMBL/GenBank/DDBJ whole genome shotgun (WGS) entry which is preliminary data.</text>
</comment>
<keyword evidence="2" id="KW-1185">Reference proteome</keyword>
<proteinExistence type="predicted"/>
<dbReference type="Proteomes" id="UP000789342">
    <property type="component" value="Unassembled WGS sequence"/>
</dbReference>